<dbReference type="Pfam" id="PF07776">
    <property type="entry name" value="zf-AD"/>
    <property type="match status" value="1"/>
</dbReference>
<gene>
    <name evidence="14" type="primary">LOC105262412</name>
</gene>
<evidence type="ECO:0000256" key="6">
    <source>
        <dbReference type="ARBA" id="ARBA00023163"/>
    </source>
</evidence>
<evidence type="ECO:0000256" key="10">
    <source>
        <dbReference type="SAM" id="MobiDB-lite"/>
    </source>
</evidence>
<evidence type="ECO:0000256" key="8">
    <source>
        <dbReference type="PROSITE-ProRule" id="PRU00094"/>
    </source>
</evidence>
<dbReference type="Proteomes" id="UP001652621">
    <property type="component" value="Unplaced"/>
</dbReference>
<dbReference type="GeneID" id="105262412"/>
<dbReference type="PROSITE" id="PS50114">
    <property type="entry name" value="GATA_ZN_FINGER_2"/>
    <property type="match status" value="1"/>
</dbReference>
<evidence type="ECO:0000256" key="7">
    <source>
        <dbReference type="ARBA" id="ARBA00023242"/>
    </source>
</evidence>
<keyword evidence="6" id="KW-0804">Transcription</keyword>
<dbReference type="SUPFAM" id="SSF57716">
    <property type="entry name" value="Glucocorticoid receptor-like (DNA-binding domain)"/>
    <property type="match status" value="2"/>
</dbReference>
<feature type="region of interest" description="Disordered" evidence="10">
    <location>
        <begin position="549"/>
        <end position="579"/>
    </location>
</feature>
<keyword evidence="5" id="KW-0805">Transcription regulation</keyword>
<dbReference type="InterPro" id="IPR013088">
    <property type="entry name" value="Znf_NHR/GATA"/>
</dbReference>
<reference evidence="14" key="1">
    <citation type="submission" date="2025-08" db="UniProtKB">
        <authorList>
            <consortium name="RefSeq"/>
        </authorList>
    </citation>
    <scope>IDENTIFICATION</scope>
    <source>
        <strain evidence="14">Aabys</strain>
        <tissue evidence="14">Whole body</tissue>
    </source>
</reference>
<evidence type="ECO:0000256" key="9">
    <source>
        <dbReference type="PROSITE-ProRule" id="PRU01263"/>
    </source>
</evidence>
<evidence type="ECO:0000256" key="5">
    <source>
        <dbReference type="ARBA" id="ARBA00023015"/>
    </source>
</evidence>
<keyword evidence="4" id="KW-0862">Zinc</keyword>
<evidence type="ECO:0000259" key="12">
    <source>
        <dbReference type="PROSITE" id="PS51915"/>
    </source>
</evidence>
<evidence type="ECO:0000259" key="11">
    <source>
        <dbReference type="PROSITE" id="PS50114"/>
    </source>
</evidence>
<dbReference type="PRINTS" id="PR00619">
    <property type="entry name" value="GATAZNFINGER"/>
</dbReference>
<feature type="domain" description="ZAD" evidence="12">
    <location>
        <begin position="116"/>
        <end position="197"/>
    </location>
</feature>
<dbReference type="RefSeq" id="XP_058985714.1">
    <property type="nucleotide sequence ID" value="XM_059129731.1"/>
</dbReference>
<keyword evidence="2" id="KW-0479">Metal-binding</keyword>
<dbReference type="Gene3D" id="3.30.50.10">
    <property type="entry name" value="Erythroid Transcription Factor GATA-1, subunit A"/>
    <property type="match status" value="1"/>
</dbReference>
<dbReference type="CDD" id="cd00202">
    <property type="entry name" value="ZnF_GATA"/>
    <property type="match status" value="1"/>
</dbReference>
<evidence type="ECO:0000256" key="4">
    <source>
        <dbReference type="ARBA" id="ARBA00022833"/>
    </source>
</evidence>
<dbReference type="Pfam" id="PF00320">
    <property type="entry name" value="GATA"/>
    <property type="match status" value="1"/>
</dbReference>
<organism evidence="13 14">
    <name type="scientific">Musca domestica</name>
    <name type="common">House fly</name>
    <dbReference type="NCBI Taxonomy" id="7370"/>
    <lineage>
        <taxon>Eukaryota</taxon>
        <taxon>Metazoa</taxon>
        <taxon>Ecdysozoa</taxon>
        <taxon>Arthropoda</taxon>
        <taxon>Hexapoda</taxon>
        <taxon>Insecta</taxon>
        <taxon>Pterygota</taxon>
        <taxon>Neoptera</taxon>
        <taxon>Endopterygota</taxon>
        <taxon>Diptera</taxon>
        <taxon>Brachycera</taxon>
        <taxon>Muscomorpha</taxon>
        <taxon>Muscoidea</taxon>
        <taxon>Muscidae</taxon>
        <taxon>Musca</taxon>
    </lineage>
</organism>
<dbReference type="InterPro" id="IPR000679">
    <property type="entry name" value="Znf_GATA"/>
</dbReference>
<evidence type="ECO:0000256" key="2">
    <source>
        <dbReference type="ARBA" id="ARBA00022723"/>
    </source>
</evidence>
<protein>
    <submittedName>
        <fullName evidence="14">Uncharacterized protein LOC105262412 isoform X1</fullName>
    </submittedName>
</protein>
<keyword evidence="3 8" id="KW-0863">Zinc-finger</keyword>
<keyword evidence="7" id="KW-0539">Nucleus</keyword>
<accession>A0ABM3VIV3</accession>
<dbReference type="SMART" id="SM00868">
    <property type="entry name" value="zf-AD"/>
    <property type="match status" value="1"/>
</dbReference>
<evidence type="ECO:0000313" key="13">
    <source>
        <dbReference type="Proteomes" id="UP001652621"/>
    </source>
</evidence>
<sequence>MCSIPQKFFQVCRLCLVSIEENDILTHRICDEVEFHKNLFTDCSCIINRNKMCVDLKGIESTGLIKHTKGCNKHTACSPEYVPSTLGSIPKKSNDSQKLYFGYNNVESKNRITNEKLSYNCENSDFLTENIRAKSALNIFDDSSPSIVIQILSCLSLEVSPSDQLPNLVCCNCRSNLQTLWKFKMMAQEANSVLRNFLTYCKSSNKSLSEIEIQFNNTITALWNKSASEKMAATALTELSNMSKKDSTLLEVNNDEMDKDVLLCDTASRQVEKVLKEENKSSPEMQPTHPNIISDYSSIEGTSGLEQHLETANVLMNISKNFISPQCSNSKSLNRAQKHSSSIINSVIPNKPLLSTTLPSLISTEIEQDSNFLKDLPINSKRLRLCKNENSNCLKRSKVSVITQRIQNSEHLESIVLPESESKSPDSIASEEPGTDAATTQLWQVLAHSAANQVESKESSHLLHILNRSFVYPVEASLLTEKQPTEEPISLVKCSKVFINKNGSSKDMSCSNCGTITTTIWRRSVHGEIVCNACGLYFKLHGVNRPHSMRRDTIHTRRRRPKDSEKSEKVSVTKIKGRQ</sequence>
<dbReference type="Gene3D" id="3.40.1800.20">
    <property type="match status" value="1"/>
</dbReference>
<comment type="subcellular location">
    <subcellularLocation>
        <location evidence="1">Nucleus</location>
    </subcellularLocation>
</comment>
<evidence type="ECO:0000256" key="3">
    <source>
        <dbReference type="ARBA" id="ARBA00022771"/>
    </source>
</evidence>
<dbReference type="InterPro" id="IPR012934">
    <property type="entry name" value="Znf_AD"/>
</dbReference>
<dbReference type="InterPro" id="IPR039355">
    <property type="entry name" value="Transcription_factor_GATA"/>
</dbReference>
<proteinExistence type="predicted"/>
<name>A0ABM3VIV3_MUSDO</name>
<keyword evidence="13" id="KW-1185">Reference proteome</keyword>
<dbReference type="SMART" id="SM00401">
    <property type="entry name" value="ZnF_GATA"/>
    <property type="match status" value="1"/>
</dbReference>
<feature type="domain" description="GATA-type" evidence="11">
    <location>
        <begin position="504"/>
        <end position="557"/>
    </location>
</feature>
<comment type="caution">
    <text evidence="9">Lacks conserved residue(s) required for the propagation of feature annotation.</text>
</comment>
<evidence type="ECO:0000313" key="14">
    <source>
        <dbReference type="RefSeq" id="XP_058985714.1"/>
    </source>
</evidence>
<dbReference type="PROSITE" id="PS00344">
    <property type="entry name" value="GATA_ZN_FINGER_1"/>
    <property type="match status" value="1"/>
</dbReference>
<evidence type="ECO:0000256" key="1">
    <source>
        <dbReference type="ARBA" id="ARBA00004123"/>
    </source>
</evidence>
<dbReference type="PROSITE" id="PS51915">
    <property type="entry name" value="ZAD"/>
    <property type="match status" value="1"/>
</dbReference>
<dbReference type="PANTHER" id="PTHR10071:SF281">
    <property type="entry name" value="BOX A-BINDING FACTOR-RELATED"/>
    <property type="match status" value="1"/>
</dbReference>
<dbReference type="PANTHER" id="PTHR10071">
    <property type="entry name" value="TRANSCRIPTION FACTOR GATA FAMILY MEMBER"/>
    <property type="match status" value="1"/>
</dbReference>
<feature type="compositionally biased region" description="Basic and acidic residues" evidence="10">
    <location>
        <begin position="562"/>
        <end position="571"/>
    </location>
</feature>